<organism evidence="2 3">
    <name type="scientific">Racocetra fulgida</name>
    <dbReference type="NCBI Taxonomy" id="60492"/>
    <lineage>
        <taxon>Eukaryota</taxon>
        <taxon>Fungi</taxon>
        <taxon>Fungi incertae sedis</taxon>
        <taxon>Mucoromycota</taxon>
        <taxon>Glomeromycotina</taxon>
        <taxon>Glomeromycetes</taxon>
        <taxon>Diversisporales</taxon>
        <taxon>Gigasporaceae</taxon>
        <taxon>Racocetra</taxon>
    </lineage>
</organism>
<feature type="region of interest" description="Disordered" evidence="1">
    <location>
        <begin position="1"/>
        <end position="56"/>
    </location>
</feature>
<evidence type="ECO:0000313" key="2">
    <source>
        <dbReference type="EMBL" id="CAG8650700.1"/>
    </source>
</evidence>
<feature type="compositionally biased region" description="Polar residues" evidence="1">
    <location>
        <begin position="35"/>
        <end position="44"/>
    </location>
</feature>
<reference evidence="2" key="1">
    <citation type="submission" date="2021-06" db="EMBL/GenBank/DDBJ databases">
        <authorList>
            <person name="Kallberg Y."/>
            <person name="Tangrot J."/>
            <person name="Rosling A."/>
        </authorList>
    </citation>
    <scope>NUCLEOTIDE SEQUENCE</scope>
    <source>
        <strain evidence="2">IN212</strain>
    </source>
</reference>
<evidence type="ECO:0000256" key="1">
    <source>
        <dbReference type="SAM" id="MobiDB-lite"/>
    </source>
</evidence>
<gene>
    <name evidence="2" type="ORF">RFULGI_LOCUS8442</name>
</gene>
<feature type="non-terminal residue" evidence="2">
    <location>
        <position position="1"/>
    </location>
</feature>
<dbReference type="EMBL" id="CAJVPZ010013659">
    <property type="protein sequence ID" value="CAG8650700.1"/>
    <property type="molecule type" value="Genomic_DNA"/>
</dbReference>
<comment type="caution">
    <text evidence="2">The sequence shown here is derived from an EMBL/GenBank/DDBJ whole genome shotgun (WGS) entry which is preliminary data.</text>
</comment>
<proteinExistence type="predicted"/>
<protein>
    <submittedName>
        <fullName evidence="2">1446_t:CDS:1</fullName>
    </submittedName>
</protein>
<evidence type="ECO:0000313" key="3">
    <source>
        <dbReference type="Proteomes" id="UP000789396"/>
    </source>
</evidence>
<accession>A0A9N9DSC3</accession>
<dbReference type="AlphaFoldDB" id="A0A9N9DSC3"/>
<name>A0A9N9DSC3_9GLOM</name>
<keyword evidence="3" id="KW-1185">Reference proteome</keyword>
<dbReference type="Proteomes" id="UP000789396">
    <property type="component" value="Unassembled WGS sequence"/>
</dbReference>
<feature type="non-terminal residue" evidence="2">
    <location>
        <position position="56"/>
    </location>
</feature>
<sequence>EESETNESVNLHADSVISTNSMSDDGDIEEKTTTRSHNQKNQSPEENEALIADKEQ</sequence>